<dbReference type="InterPro" id="IPR029063">
    <property type="entry name" value="SAM-dependent_MTases_sf"/>
</dbReference>
<dbReference type="FunFam" id="3.40.50.150:FF:000123">
    <property type="entry name" value="Putative methyltransferase PMT15"/>
    <property type="match status" value="1"/>
</dbReference>
<keyword evidence="12" id="KW-1185">Reference proteome</keyword>
<dbReference type="GO" id="GO:0032259">
    <property type="term" value="P:methylation"/>
    <property type="evidence" value="ECO:0007669"/>
    <property type="project" value="UniProtKB-KW"/>
</dbReference>
<name>A0AAN9PBF2_CLITE</name>
<accession>A0AAN9PBF2</accession>
<gene>
    <name evidence="11" type="ORF">RJT34_15444</name>
</gene>
<keyword evidence="4 10" id="KW-0808">Transferase</keyword>
<keyword evidence="7 10" id="KW-1133">Transmembrane helix</keyword>
<comment type="caution">
    <text evidence="11">The sequence shown here is derived from an EMBL/GenBank/DDBJ whole genome shotgun (WGS) entry which is preliminary data.</text>
</comment>
<organism evidence="11 12">
    <name type="scientific">Clitoria ternatea</name>
    <name type="common">Butterfly pea</name>
    <dbReference type="NCBI Taxonomy" id="43366"/>
    <lineage>
        <taxon>Eukaryota</taxon>
        <taxon>Viridiplantae</taxon>
        <taxon>Streptophyta</taxon>
        <taxon>Embryophyta</taxon>
        <taxon>Tracheophyta</taxon>
        <taxon>Spermatophyta</taxon>
        <taxon>Magnoliopsida</taxon>
        <taxon>eudicotyledons</taxon>
        <taxon>Gunneridae</taxon>
        <taxon>Pentapetalae</taxon>
        <taxon>rosids</taxon>
        <taxon>fabids</taxon>
        <taxon>Fabales</taxon>
        <taxon>Fabaceae</taxon>
        <taxon>Papilionoideae</taxon>
        <taxon>50 kb inversion clade</taxon>
        <taxon>NPAAA clade</taxon>
        <taxon>indigoferoid/millettioid clade</taxon>
        <taxon>Phaseoleae</taxon>
        <taxon>Clitoria</taxon>
    </lineage>
</organism>
<dbReference type="SUPFAM" id="SSF53335">
    <property type="entry name" value="S-adenosyl-L-methionine-dependent methyltransferases"/>
    <property type="match status" value="2"/>
</dbReference>
<dbReference type="Pfam" id="PF03141">
    <property type="entry name" value="Methyltransf_29"/>
    <property type="match status" value="1"/>
</dbReference>
<comment type="subcellular location">
    <subcellularLocation>
        <location evidence="1">Endoplasmic reticulum membrane</location>
        <topology evidence="1">Single-pass type II membrane protein</topology>
    </subcellularLocation>
    <subcellularLocation>
        <location evidence="10">Membrane</location>
        <topology evidence="10">Single-pass type II membrane protein</topology>
    </subcellularLocation>
</comment>
<proteinExistence type="inferred from homology"/>
<dbReference type="PANTHER" id="PTHR10108:SF1059">
    <property type="entry name" value="METHYLTRANSFERASE PMT15-RELATED"/>
    <property type="match status" value="1"/>
</dbReference>
<dbReference type="AlphaFoldDB" id="A0AAN9PBF2"/>
<evidence type="ECO:0000256" key="4">
    <source>
        <dbReference type="ARBA" id="ARBA00022679"/>
    </source>
</evidence>
<dbReference type="GO" id="GO:0005789">
    <property type="term" value="C:endoplasmic reticulum membrane"/>
    <property type="evidence" value="ECO:0007669"/>
    <property type="project" value="UniProtKB-SubCell"/>
</dbReference>
<evidence type="ECO:0000313" key="11">
    <source>
        <dbReference type="EMBL" id="KAK7292593.1"/>
    </source>
</evidence>
<evidence type="ECO:0000256" key="9">
    <source>
        <dbReference type="ARBA" id="ARBA00023180"/>
    </source>
</evidence>
<keyword evidence="3 10" id="KW-0489">Methyltransferase</keyword>
<evidence type="ECO:0000256" key="2">
    <source>
        <dbReference type="ARBA" id="ARBA00008361"/>
    </source>
</evidence>
<dbReference type="GO" id="GO:0008168">
    <property type="term" value="F:methyltransferase activity"/>
    <property type="evidence" value="ECO:0007669"/>
    <property type="project" value="UniProtKB-UniRule"/>
</dbReference>
<keyword evidence="6 10" id="KW-0735">Signal-anchor</keyword>
<dbReference type="GO" id="GO:0005802">
    <property type="term" value="C:trans-Golgi network"/>
    <property type="evidence" value="ECO:0007669"/>
    <property type="project" value="TreeGrafter"/>
</dbReference>
<evidence type="ECO:0000256" key="6">
    <source>
        <dbReference type="ARBA" id="ARBA00022968"/>
    </source>
</evidence>
<feature type="transmembrane region" description="Helical" evidence="10">
    <location>
        <begin position="21"/>
        <end position="44"/>
    </location>
</feature>
<dbReference type="Gene3D" id="3.40.50.150">
    <property type="entry name" value="Vaccinia Virus protein VP39"/>
    <property type="match status" value="1"/>
</dbReference>
<dbReference type="PANTHER" id="PTHR10108">
    <property type="entry name" value="SAM-DEPENDENT METHYLTRANSFERASE"/>
    <property type="match status" value="1"/>
</dbReference>
<dbReference type="EMBL" id="JAYKXN010000004">
    <property type="protein sequence ID" value="KAK7292593.1"/>
    <property type="molecule type" value="Genomic_DNA"/>
</dbReference>
<evidence type="ECO:0000256" key="3">
    <source>
        <dbReference type="ARBA" id="ARBA00022603"/>
    </source>
</evidence>
<keyword evidence="9 10" id="KW-0325">Glycoprotein</keyword>
<sequence>MANTNCISQLQNFTPKKPNRFLTNLYLLTFITFLCTLFYHLGLWRHYPSTTTISAAADSTLCLPNTNNSAATATATIPSFTKLDFAAHHLLPDPPRTAARGPHLPPCEPYFSEYTPCEDQKRSLKFPRGRLVYRERHCPAPEEILRCRIPAPHGYRLPPRWPSSRDWAWYANVPHKELTVEKKNQNWVRFEGNRFRFPGGGTMFPRGANAYIDDIGKLINLRDGSIRTAIDTGCGVASFGAYLLSRDILTVSFAPRDTHEGQVQFALERGVPALIGILASIRLPYPSRAFDMAHCSRCLIPWGQHDGIYLNEVDRVLRPGGYWILSGPPVNYQKHWRGWERTRDSLKDEQDTIEDVAKSLCWKKLVQKDDLAIWQKPTNHIHCQIKRKIFKSRPFCQAQDPDMAWYTKLDTCLTPLPEANDIKEVSGGKLSKWPERLTAIPPRIRSESLEGITAEVFKENTELWKKRVAYYKTLDHQLQERGRYRNMLDMNSYLGGFAAALVGDPVWVMNIVPVEAEINTLGVIYERGLIGTYHNWCEAMSTYPRTYDFIHGDSVFSLYQNRCDIVEILLEMDRILRPQGGVILRDDVDVLMKVKSIADEMQWDARITDHEEGPYQRQKIFVAVKHYWTAPPP</sequence>
<evidence type="ECO:0000256" key="5">
    <source>
        <dbReference type="ARBA" id="ARBA00022692"/>
    </source>
</evidence>
<evidence type="ECO:0000313" key="12">
    <source>
        <dbReference type="Proteomes" id="UP001359559"/>
    </source>
</evidence>
<reference evidence="11 12" key="1">
    <citation type="submission" date="2024-01" db="EMBL/GenBank/DDBJ databases">
        <title>The genomes of 5 underutilized Papilionoideae crops provide insights into root nodulation and disease resistance.</title>
        <authorList>
            <person name="Yuan L."/>
        </authorList>
    </citation>
    <scope>NUCLEOTIDE SEQUENCE [LARGE SCALE GENOMIC DNA]</scope>
    <source>
        <strain evidence="11">LY-2023</strain>
        <tissue evidence="11">Leaf</tissue>
    </source>
</reference>
<dbReference type="EC" id="2.1.1.-" evidence="10"/>
<keyword evidence="5 10" id="KW-0812">Transmembrane</keyword>
<keyword evidence="8 10" id="KW-0472">Membrane</keyword>
<evidence type="ECO:0000256" key="10">
    <source>
        <dbReference type="RuleBase" id="RU366043"/>
    </source>
</evidence>
<dbReference type="Proteomes" id="UP001359559">
    <property type="component" value="Unassembled WGS sequence"/>
</dbReference>
<dbReference type="InterPro" id="IPR004159">
    <property type="entry name" value="Put_SAM_MeTrfase"/>
</dbReference>
<evidence type="ECO:0000256" key="7">
    <source>
        <dbReference type="ARBA" id="ARBA00022989"/>
    </source>
</evidence>
<evidence type="ECO:0000256" key="8">
    <source>
        <dbReference type="ARBA" id="ARBA00023136"/>
    </source>
</evidence>
<protein>
    <recommendedName>
        <fullName evidence="10">Methyltransferase</fullName>
        <ecNumber evidence="10">2.1.1.-</ecNumber>
    </recommendedName>
</protein>
<comment type="similarity">
    <text evidence="2 10">Belongs to the methyltransferase superfamily.</text>
</comment>
<dbReference type="GO" id="GO:0005768">
    <property type="term" value="C:endosome"/>
    <property type="evidence" value="ECO:0007669"/>
    <property type="project" value="TreeGrafter"/>
</dbReference>
<evidence type="ECO:0000256" key="1">
    <source>
        <dbReference type="ARBA" id="ARBA00004648"/>
    </source>
</evidence>